<dbReference type="PANTHER" id="PTHR31375">
    <property type="match status" value="1"/>
</dbReference>
<keyword evidence="6 9" id="KW-0326">Glycosidase</keyword>
<proteinExistence type="inferred from homology"/>
<accession>A0A8T3AF25</accession>
<keyword evidence="10" id="KW-1133">Transmembrane helix</keyword>
<feature type="transmembrane region" description="Helical" evidence="10">
    <location>
        <begin position="39"/>
        <end position="59"/>
    </location>
</feature>
<keyword evidence="10" id="KW-0812">Transmembrane</keyword>
<gene>
    <name evidence="11" type="ORF">KFK09_025083</name>
</gene>
<feature type="active site" evidence="8">
    <location>
        <position position="273"/>
    </location>
</feature>
<comment type="subcellular location">
    <subcellularLocation>
        <location evidence="1">Secreted</location>
        <location evidence="1">Cell wall</location>
    </subcellularLocation>
</comment>
<evidence type="ECO:0000313" key="11">
    <source>
        <dbReference type="EMBL" id="KAI0494937.1"/>
    </source>
</evidence>
<dbReference type="EMBL" id="JAGYWB010000017">
    <property type="protein sequence ID" value="KAI0494937.1"/>
    <property type="molecule type" value="Genomic_DNA"/>
</dbReference>
<organism evidence="11 12">
    <name type="scientific">Dendrobium nobile</name>
    <name type="common">Orchid</name>
    <dbReference type="NCBI Taxonomy" id="94219"/>
    <lineage>
        <taxon>Eukaryota</taxon>
        <taxon>Viridiplantae</taxon>
        <taxon>Streptophyta</taxon>
        <taxon>Embryophyta</taxon>
        <taxon>Tracheophyta</taxon>
        <taxon>Spermatophyta</taxon>
        <taxon>Magnoliopsida</taxon>
        <taxon>Liliopsida</taxon>
        <taxon>Asparagales</taxon>
        <taxon>Orchidaceae</taxon>
        <taxon>Epidendroideae</taxon>
        <taxon>Malaxideae</taxon>
        <taxon>Dendrobiinae</taxon>
        <taxon>Dendrobium</taxon>
    </lineage>
</organism>
<dbReference type="GO" id="GO:0005975">
    <property type="term" value="P:carbohydrate metabolic process"/>
    <property type="evidence" value="ECO:0007669"/>
    <property type="project" value="InterPro"/>
</dbReference>
<dbReference type="SMART" id="SM00710">
    <property type="entry name" value="PbH1"/>
    <property type="match status" value="4"/>
</dbReference>
<evidence type="ECO:0000256" key="4">
    <source>
        <dbReference type="ARBA" id="ARBA00022525"/>
    </source>
</evidence>
<dbReference type="SUPFAM" id="SSF51126">
    <property type="entry name" value="Pectin lyase-like"/>
    <property type="match status" value="1"/>
</dbReference>
<evidence type="ECO:0000256" key="7">
    <source>
        <dbReference type="ARBA" id="ARBA00023316"/>
    </source>
</evidence>
<evidence type="ECO:0000256" key="3">
    <source>
        <dbReference type="ARBA" id="ARBA00022512"/>
    </source>
</evidence>
<dbReference type="SMR" id="A0A8T3AF25"/>
<evidence type="ECO:0000256" key="8">
    <source>
        <dbReference type="PROSITE-ProRule" id="PRU10052"/>
    </source>
</evidence>
<dbReference type="GO" id="GO:0004650">
    <property type="term" value="F:polygalacturonase activity"/>
    <property type="evidence" value="ECO:0007669"/>
    <property type="project" value="InterPro"/>
</dbReference>
<evidence type="ECO:0000256" key="5">
    <source>
        <dbReference type="ARBA" id="ARBA00022801"/>
    </source>
</evidence>
<evidence type="ECO:0000256" key="2">
    <source>
        <dbReference type="ARBA" id="ARBA00008834"/>
    </source>
</evidence>
<sequence length="428" mass="46009">MPNALCIQKYSLRCNHLLGLQQEVAGGARESKALSILEFVLIILLCLMVAVIAGASPIYNVMAYGARGDGKTDDTKAFLNAWKAACADPRNPYFVVTGKGGKNYLLSKIIFEGPCSSSLKFLISGGLVAPNRLWTNQIDTWIVFKNIPKITVLGNGLIDGKGSIWWDCLSKNQCRDAPYIMEFMGCDYLRVKNLNLKDSPGKHLVVYKSDYVTLSGLKITSPEDSPNTDGILISDSQHGTISYSTIGVGDDCIAIGPRSYDINVSHITCGPGHGISIGSLGKNGVEDNVEGIHISNSHIFNTLTGIRIKTWQGGAGHAKSISYENINFTSVKAGVIVIDQYYCPELNCPNKTGNVAISEVSYLGLQGSSVSDVAIKLACSSSMPCRGITMSEVSFTPQQANIRLQSYCINAQGSASGHVTPQTPCLKH</sequence>
<evidence type="ECO:0008006" key="13">
    <source>
        <dbReference type="Google" id="ProtNLM"/>
    </source>
</evidence>
<evidence type="ECO:0000313" key="12">
    <source>
        <dbReference type="Proteomes" id="UP000829196"/>
    </source>
</evidence>
<reference evidence="11" key="1">
    <citation type="journal article" date="2022" name="Front. Genet.">
        <title>Chromosome-Scale Assembly of the Dendrobium nobile Genome Provides Insights Into the Molecular Mechanism of the Biosynthesis of the Medicinal Active Ingredient of Dendrobium.</title>
        <authorList>
            <person name="Xu Q."/>
            <person name="Niu S.-C."/>
            <person name="Li K.-L."/>
            <person name="Zheng P.-J."/>
            <person name="Zhang X.-J."/>
            <person name="Jia Y."/>
            <person name="Liu Y."/>
            <person name="Niu Y.-X."/>
            <person name="Yu L.-H."/>
            <person name="Chen D.-F."/>
            <person name="Zhang G.-Q."/>
        </authorList>
    </citation>
    <scope>NUCLEOTIDE SEQUENCE</scope>
    <source>
        <tissue evidence="11">Leaf</tissue>
    </source>
</reference>
<dbReference type="PROSITE" id="PS00502">
    <property type="entry name" value="POLYGALACTURONASE"/>
    <property type="match status" value="1"/>
</dbReference>
<dbReference type="InterPro" id="IPR011050">
    <property type="entry name" value="Pectin_lyase_fold/virulence"/>
</dbReference>
<keyword evidence="7" id="KW-0961">Cell wall biogenesis/degradation</keyword>
<dbReference type="InterPro" id="IPR006626">
    <property type="entry name" value="PbH1"/>
</dbReference>
<keyword evidence="10" id="KW-0472">Membrane</keyword>
<dbReference type="Proteomes" id="UP000829196">
    <property type="component" value="Unassembled WGS sequence"/>
</dbReference>
<evidence type="ECO:0000256" key="6">
    <source>
        <dbReference type="ARBA" id="ARBA00023295"/>
    </source>
</evidence>
<dbReference type="GO" id="GO:0071555">
    <property type="term" value="P:cell wall organization"/>
    <property type="evidence" value="ECO:0007669"/>
    <property type="project" value="UniProtKB-KW"/>
</dbReference>
<keyword evidence="12" id="KW-1185">Reference proteome</keyword>
<comment type="caution">
    <text evidence="11">The sequence shown here is derived from an EMBL/GenBank/DDBJ whole genome shotgun (WGS) entry which is preliminary data.</text>
</comment>
<dbReference type="Gene3D" id="2.160.20.10">
    <property type="entry name" value="Single-stranded right-handed beta-helix, Pectin lyase-like"/>
    <property type="match status" value="1"/>
</dbReference>
<name>A0A8T3AF25_DENNO</name>
<evidence type="ECO:0000256" key="10">
    <source>
        <dbReference type="SAM" id="Phobius"/>
    </source>
</evidence>
<dbReference type="Pfam" id="PF00295">
    <property type="entry name" value="Glyco_hydro_28"/>
    <property type="match status" value="1"/>
</dbReference>
<dbReference type="InterPro" id="IPR000743">
    <property type="entry name" value="Glyco_hydro_28"/>
</dbReference>
<evidence type="ECO:0000256" key="9">
    <source>
        <dbReference type="RuleBase" id="RU361169"/>
    </source>
</evidence>
<dbReference type="InterPro" id="IPR012334">
    <property type="entry name" value="Pectin_lyas_fold"/>
</dbReference>
<comment type="similarity">
    <text evidence="2 9">Belongs to the glycosyl hydrolase 28 family.</text>
</comment>
<keyword evidence="4" id="KW-0964">Secreted</keyword>
<protein>
    <recommendedName>
        <fullName evidence="13">Polygalacturonase</fullName>
    </recommendedName>
</protein>
<keyword evidence="3" id="KW-0134">Cell wall</keyword>
<keyword evidence="5 9" id="KW-0378">Hydrolase</keyword>
<evidence type="ECO:0000256" key="1">
    <source>
        <dbReference type="ARBA" id="ARBA00004191"/>
    </source>
</evidence>
<dbReference type="OrthoDB" id="187139at2759"/>
<dbReference type="AlphaFoldDB" id="A0A8T3AF25"/>